<sequence>MAGDGGELLAAFGMTLALFSWGESTRSMCDAPMIGSVRRGDVVADGKGAEAQSRAQPGGTTPGSATVQLSRLLDAPPEGTPAAVLALLGDINRDIGGDVPLEVFRRVVENVPTAISVTDAHANILYVNPAFVNVSGYALADVMGKNESILSYKATPQTVYRDLWSTITEGRTWTGRLVNKRKDGGRYLAELTVVPVRREDGAISHYLGMHRDVSEMHSLSRKVRNQGALIESALAHAPVVVVLLDGAFEVAFANAAYRNLQRDCGDVAPAPLILNALGDLIKGGDVGGVEVHIAPEGCEPRWFSCSASWVGALDEKAESYFLASADTGLLLVLSDITAQRRQYEQVRTGAVRALMAERQTAESVREILSGAIYQFQGPLNVMAAAANMLERQGGADAGVLATLGDVLGAGRDALARLKAAMPDIEDEPEMPVNLNEIIRDVLDVSIETIIKEGISVDWRPARVLPNVPGRPNGLRLLVRHLLDNAVLAVKEPGGSGREVRIVTRALSDGSVALEIKDSGPGFAEGQRIKAFEAFYSGWVRTRRRSGIGLALARQVVSDQGGSIEAVDDDGGALVRTVFSPARASFERTSFENERAEP</sequence>
<dbReference type="Pfam" id="PF02518">
    <property type="entry name" value="HATPase_c"/>
    <property type="match status" value="1"/>
</dbReference>
<dbReference type="InterPro" id="IPR014285">
    <property type="entry name" value="N_fixation_neg-reg_NifL"/>
</dbReference>
<dbReference type="PANTHER" id="PTHR43304:SF1">
    <property type="entry name" value="PAC DOMAIN-CONTAINING PROTEIN"/>
    <property type="match status" value="1"/>
</dbReference>
<keyword evidence="4" id="KW-0808">Transferase</keyword>
<feature type="domain" description="PAC" evidence="9">
    <location>
        <begin position="171"/>
        <end position="225"/>
    </location>
</feature>
<dbReference type="InterPro" id="IPR000700">
    <property type="entry name" value="PAS-assoc_C"/>
</dbReference>
<dbReference type="CDD" id="cd00130">
    <property type="entry name" value="PAS"/>
    <property type="match status" value="1"/>
</dbReference>
<keyword evidence="3" id="KW-0597">Phosphoprotein</keyword>
<evidence type="ECO:0000256" key="1">
    <source>
        <dbReference type="ARBA" id="ARBA00000085"/>
    </source>
</evidence>
<evidence type="ECO:0000259" key="7">
    <source>
        <dbReference type="PROSITE" id="PS50109"/>
    </source>
</evidence>
<dbReference type="InterPro" id="IPR005467">
    <property type="entry name" value="His_kinase_dom"/>
</dbReference>
<dbReference type="PROSITE" id="PS50112">
    <property type="entry name" value="PAS"/>
    <property type="match status" value="1"/>
</dbReference>
<dbReference type="InterPro" id="IPR052162">
    <property type="entry name" value="Sensor_kinase/Photoreceptor"/>
</dbReference>
<evidence type="ECO:0000256" key="2">
    <source>
        <dbReference type="ARBA" id="ARBA00012438"/>
    </source>
</evidence>
<dbReference type="SMART" id="SM00387">
    <property type="entry name" value="HATPase_c"/>
    <property type="match status" value="1"/>
</dbReference>
<feature type="domain" description="Histidine kinase" evidence="7">
    <location>
        <begin position="370"/>
        <end position="582"/>
    </location>
</feature>
<evidence type="ECO:0000259" key="8">
    <source>
        <dbReference type="PROSITE" id="PS50112"/>
    </source>
</evidence>
<dbReference type="PROSITE" id="PS50109">
    <property type="entry name" value="HIS_KIN"/>
    <property type="match status" value="1"/>
</dbReference>
<dbReference type="PANTHER" id="PTHR43304">
    <property type="entry name" value="PHYTOCHROME-LIKE PROTEIN CPH1"/>
    <property type="match status" value="1"/>
</dbReference>
<dbReference type="InterPro" id="IPR035965">
    <property type="entry name" value="PAS-like_dom_sf"/>
</dbReference>
<evidence type="ECO:0000259" key="9">
    <source>
        <dbReference type="PROSITE" id="PS50113"/>
    </source>
</evidence>
<evidence type="ECO:0000256" key="6">
    <source>
        <dbReference type="SAM" id="MobiDB-lite"/>
    </source>
</evidence>
<evidence type="ECO:0000256" key="5">
    <source>
        <dbReference type="ARBA" id="ARBA00022777"/>
    </source>
</evidence>
<evidence type="ECO:0000256" key="4">
    <source>
        <dbReference type="ARBA" id="ARBA00022679"/>
    </source>
</evidence>
<dbReference type="InterPro" id="IPR036890">
    <property type="entry name" value="HATPase_C_sf"/>
</dbReference>
<dbReference type="PROSITE" id="PS50113">
    <property type="entry name" value="PAC"/>
    <property type="match status" value="1"/>
</dbReference>
<feature type="region of interest" description="Disordered" evidence="6">
    <location>
        <begin position="45"/>
        <end position="64"/>
    </location>
</feature>
<dbReference type="SUPFAM" id="SSF55785">
    <property type="entry name" value="PYP-like sensor domain (PAS domain)"/>
    <property type="match status" value="1"/>
</dbReference>
<evidence type="ECO:0000313" key="10">
    <source>
        <dbReference type="EMBL" id="TCS61731.1"/>
    </source>
</evidence>
<dbReference type="Proteomes" id="UP000295304">
    <property type="component" value="Unassembled WGS sequence"/>
</dbReference>
<dbReference type="SUPFAM" id="SSF55874">
    <property type="entry name" value="ATPase domain of HSP90 chaperone/DNA topoisomerase II/histidine kinase"/>
    <property type="match status" value="1"/>
</dbReference>
<feature type="compositionally biased region" description="Polar residues" evidence="6">
    <location>
        <begin position="53"/>
        <end position="64"/>
    </location>
</feature>
<dbReference type="InterPro" id="IPR013767">
    <property type="entry name" value="PAS_fold"/>
</dbReference>
<dbReference type="InterPro" id="IPR003594">
    <property type="entry name" value="HATPase_dom"/>
</dbReference>
<evidence type="ECO:0000313" key="11">
    <source>
        <dbReference type="Proteomes" id="UP000295304"/>
    </source>
</evidence>
<dbReference type="InterPro" id="IPR001610">
    <property type="entry name" value="PAC"/>
</dbReference>
<dbReference type="NCBIfam" id="TIGR02938">
    <property type="entry name" value="nifL_nitrog"/>
    <property type="match status" value="1"/>
</dbReference>
<dbReference type="Pfam" id="PF00989">
    <property type="entry name" value="PAS"/>
    <property type="match status" value="1"/>
</dbReference>
<dbReference type="SMART" id="SM00091">
    <property type="entry name" value="PAS"/>
    <property type="match status" value="2"/>
</dbReference>
<dbReference type="InterPro" id="IPR000014">
    <property type="entry name" value="PAS"/>
</dbReference>
<dbReference type="Gene3D" id="3.30.450.20">
    <property type="entry name" value="PAS domain"/>
    <property type="match status" value="1"/>
</dbReference>
<dbReference type="NCBIfam" id="TIGR00229">
    <property type="entry name" value="sensory_box"/>
    <property type="match status" value="1"/>
</dbReference>
<dbReference type="GO" id="GO:0006355">
    <property type="term" value="P:regulation of DNA-templated transcription"/>
    <property type="evidence" value="ECO:0007669"/>
    <property type="project" value="InterPro"/>
</dbReference>
<protein>
    <recommendedName>
        <fullName evidence="2">histidine kinase</fullName>
        <ecNumber evidence="2">2.7.13.3</ecNumber>
    </recommendedName>
</protein>
<keyword evidence="5" id="KW-0418">Kinase</keyword>
<keyword evidence="11" id="KW-1185">Reference proteome</keyword>
<dbReference type="OrthoDB" id="7313492at2"/>
<comment type="caution">
    <text evidence="10">The sequence shown here is derived from an EMBL/GenBank/DDBJ whole genome shotgun (WGS) entry which is preliminary data.</text>
</comment>
<accession>A0A4V2UNF0</accession>
<gene>
    <name evidence="10" type="ORF">EDD55_107140</name>
</gene>
<dbReference type="EMBL" id="SLZW01000007">
    <property type="protein sequence ID" value="TCS61731.1"/>
    <property type="molecule type" value="Genomic_DNA"/>
</dbReference>
<organism evidence="10 11">
    <name type="scientific">Varunaivibrio sulfuroxidans</name>
    <dbReference type="NCBI Taxonomy" id="1773489"/>
    <lineage>
        <taxon>Bacteria</taxon>
        <taxon>Pseudomonadati</taxon>
        <taxon>Pseudomonadota</taxon>
        <taxon>Alphaproteobacteria</taxon>
        <taxon>Rhodospirillales</taxon>
        <taxon>Magnetovibrionaceae</taxon>
        <taxon>Varunaivibrio</taxon>
    </lineage>
</organism>
<name>A0A4V2UNF0_9PROT</name>
<proteinExistence type="predicted"/>
<dbReference type="Gene3D" id="3.30.565.10">
    <property type="entry name" value="Histidine kinase-like ATPase, C-terminal domain"/>
    <property type="match status" value="1"/>
</dbReference>
<dbReference type="EC" id="2.7.13.3" evidence="2"/>
<feature type="domain" description="PAS" evidence="8">
    <location>
        <begin position="100"/>
        <end position="146"/>
    </location>
</feature>
<comment type="catalytic activity">
    <reaction evidence="1">
        <text>ATP + protein L-histidine = ADP + protein N-phospho-L-histidine.</text>
        <dbReference type="EC" id="2.7.13.3"/>
    </reaction>
</comment>
<dbReference type="AlphaFoldDB" id="A0A4V2UNF0"/>
<dbReference type="GO" id="GO:0009399">
    <property type="term" value="P:nitrogen fixation"/>
    <property type="evidence" value="ECO:0007669"/>
    <property type="project" value="InterPro"/>
</dbReference>
<dbReference type="GO" id="GO:0007165">
    <property type="term" value="P:signal transduction"/>
    <property type="evidence" value="ECO:0007669"/>
    <property type="project" value="InterPro"/>
</dbReference>
<dbReference type="SMART" id="SM00086">
    <property type="entry name" value="PAC"/>
    <property type="match status" value="1"/>
</dbReference>
<reference evidence="10 11" key="1">
    <citation type="submission" date="2019-03" db="EMBL/GenBank/DDBJ databases">
        <title>Genomic Encyclopedia of Type Strains, Phase IV (KMG-IV): sequencing the most valuable type-strain genomes for metagenomic binning, comparative biology and taxonomic classification.</title>
        <authorList>
            <person name="Goeker M."/>
        </authorList>
    </citation>
    <scope>NUCLEOTIDE SEQUENCE [LARGE SCALE GENOMIC DNA]</scope>
    <source>
        <strain evidence="10 11">DSM 101688</strain>
    </source>
</reference>
<dbReference type="GO" id="GO:0004673">
    <property type="term" value="F:protein histidine kinase activity"/>
    <property type="evidence" value="ECO:0007669"/>
    <property type="project" value="UniProtKB-EC"/>
</dbReference>
<evidence type="ECO:0000256" key="3">
    <source>
        <dbReference type="ARBA" id="ARBA00022553"/>
    </source>
</evidence>